<keyword evidence="2" id="KW-1185">Reference proteome</keyword>
<gene>
    <name evidence="1" type="ORF">ACOC_LOCUS5583</name>
</gene>
<reference evidence="1 2" key="2">
    <citation type="submission" date="2018-11" db="EMBL/GenBank/DDBJ databases">
        <authorList>
            <consortium name="Pathogen Informatics"/>
        </authorList>
    </citation>
    <scope>NUCLEOTIDE SEQUENCE [LARGE SCALE GENOMIC DNA]</scope>
    <source>
        <strain evidence="1 2">Costa Rica</strain>
    </source>
</reference>
<evidence type="ECO:0000313" key="2">
    <source>
        <dbReference type="Proteomes" id="UP000267027"/>
    </source>
</evidence>
<dbReference type="AlphaFoldDB" id="A0A0R3PLF6"/>
<organism evidence="3">
    <name type="scientific">Angiostrongylus costaricensis</name>
    <name type="common">Nematode worm</name>
    <dbReference type="NCBI Taxonomy" id="334426"/>
    <lineage>
        <taxon>Eukaryota</taxon>
        <taxon>Metazoa</taxon>
        <taxon>Ecdysozoa</taxon>
        <taxon>Nematoda</taxon>
        <taxon>Chromadorea</taxon>
        <taxon>Rhabditida</taxon>
        <taxon>Rhabditina</taxon>
        <taxon>Rhabditomorpha</taxon>
        <taxon>Strongyloidea</taxon>
        <taxon>Metastrongylidae</taxon>
        <taxon>Angiostrongylus</taxon>
    </lineage>
</organism>
<protein>
    <submittedName>
        <fullName evidence="3">WS_DGAT_C domain-containing protein</fullName>
    </submittedName>
</protein>
<dbReference type="Proteomes" id="UP000267027">
    <property type="component" value="Unassembled WGS sequence"/>
</dbReference>
<accession>A0A0R3PLF6</accession>
<dbReference type="EMBL" id="UYYA01003879">
    <property type="protein sequence ID" value="VDM57168.1"/>
    <property type="molecule type" value="Genomic_DNA"/>
</dbReference>
<dbReference type="WBParaSite" id="ACOC_0000558201-mRNA-1">
    <property type="protein sequence ID" value="ACOC_0000558201-mRNA-1"/>
    <property type="gene ID" value="ACOC_0000558201"/>
</dbReference>
<reference evidence="3" key="1">
    <citation type="submission" date="2017-02" db="UniProtKB">
        <authorList>
            <consortium name="WormBaseParasite"/>
        </authorList>
    </citation>
    <scope>IDENTIFICATION</scope>
</reference>
<name>A0A0R3PLF6_ANGCS</name>
<proteinExistence type="predicted"/>
<sequence>MRARKLRTRDRHESITTYVETGFHGNHWPPPRPDTVTPTCSPLSIGTQSIPGEFGSSALLLYIQTHSLLILDVCVFFRVIDEKYCVVVTCVTALHFTVEVNNSNHPEVVGLDSFRKISELLLNDIANYVDVEFPTH</sequence>
<evidence type="ECO:0000313" key="1">
    <source>
        <dbReference type="EMBL" id="VDM57168.1"/>
    </source>
</evidence>
<evidence type="ECO:0000313" key="3">
    <source>
        <dbReference type="WBParaSite" id="ACOC_0000558201-mRNA-1"/>
    </source>
</evidence>